<organism evidence="2 3">
    <name type="scientific">Pristionchus mayeri</name>
    <dbReference type="NCBI Taxonomy" id="1317129"/>
    <lineage>
        <taxon>Eukaryota</taxon>
        <taxon>Metazoa</taxon>
        <taxon>Ecdysozoa</taxon>
        <taxon>Nematoda</taxon>
        <taxon>Chromadorea</taxon>
        <taxon>Rhabditida</taxon>
        <taxon>Rhabditina</taxon>
        <taxon>Diplogasteromorpha</taxon>
        <taxon>Diplogasteroidea</taxon>
        <taxon>Neodiplogasteridae</taxon>
        <taxon>Pristionchus</taxon>
    </lineage>
</organism>
<dbReference type="SUPFAM" id="SSF54695">
    <property type="entry name" value="POZ domain"/>
    <property type="match status" value="1"/>
</dbReference>
<dbReference type="CDD" id="cd18186">
    <property type="entry name" value="BTB_POZ_ZBTB_KLHL-like"/>
    <property type="match status" value="1"/>
</dbReference>
<dbReference type="InterPro" id="IPR000210">
    <property type="entry name" value="BTB/POZ_dom"/>
</dbReference>
<dbReference type="Pfam" id="PF00651">
    <property type="entry name" value="BTB"/>
    <property type="match status" value="1"/>
</dbReference>
<sequence length="74" mass="8661">MVNLAKFCSPIDRNNVTLIIEDKRLRISKEYLAIHSPYFSAMFFGDCPENGKDEIEIKEVLYEEFIDVVQLIFT</sequence>
<evidence type="ECO:0000313" key="2">
    <source>
        <dbReference type="EMBL" id="GMR55370.1"/>
    </source>
</evidence>
<feature type="non-terminal residue" evidence="2">
    <location>
        <position position="74"/>
    </location>
</feature>
<accession>A0AAN5D3G6</accession>
<proteinExistence type="predicted"/>
<feature type="domain" description="BTB" evidence="1">
    <location>
        <begin position="14"/>
        <end position="74"/>
    </location>
</feature>
<dbReference type="PANTHER" id="PTHR22744:SF14">
    <property type="entry name" value="BTB DOMAIN-CONTAINING PROTEIN-RELATED"/>
    <property type="match status" value="1"/>
</dbReference>
<dbReference type="PROSITE" id="PS50097">
    <property type="entry name" value="BTB"/>
    <property type="match status" value="1"/>
</dbReference>
<name>A0AAN5D3G6_9BILA</name>
<dbReference type="PANTHER" id="PTHR22744">
    <property type="entry name" value="HELIX LOOP HELIX PROTEIN 21-RELATED"/>
    <property type="match status" value="1"/>
</dbReference>
<dbReference type="EMBL" id="BTRK01000005">
    <property type="protein sequence ID" value="GMR55370.1"/>
    <property type="molecule type" value="Genomic_DNA"/>
</dbReference>
<dbReference type="AlphaFoldDB" id="A0AAN5D3G6"/>
<keyword evidence="3" id="KW-1185">Reference proteome</keyword>
<comment type="caution">
    <text evidence="2">The sequence shown here is derived from an EMBL/GenBank/DDBJ whole genome shotgun (WGS) entry which is preliminary data.</text>
</comment>
<gene>
    <name evidence="2" type="ORF">PMAYCL1PPCAC_25565</name>
</gene>
<dbReference type="InterPro" id="IPR011333">
    <property type="entry name" value="SKP1/BTB/POZ_sf"/>
</dbReference>
<dbReference type="Proteomes" id="UP001328107">
    <property type="component" value="Unassembled WGS sequence"/>
</dbReference>
<reference evidence="3" key="1">
    <citation type="submission" date="2022-10" db="EMBL/GenBank/DDBJ databases">
        <title>Genome assembly of Pristionchus species.</title>
        <authorList>
            <person name="Yoshida K."/>
            <person name="Sommer R.J."/>
        </authorList>
    </citation>
    <scope>NUCLEOTIDE SEQUENCE [LARGE SCALE GENOMIC DNA]</scope>
    <source>
        <strain evidence="3">RS5460</strain>
    </source>
</reference>
<protein>
    <recommendedName>
        <fullName evidence="1">BTB domain-containing protein</fullName>
    </recommendedName>
</protein>
<dbReference type="Gene3D" id="3.30.710.10">
    <property type="entry name" value="Potassium Channel Kv1.1, Chain A"/>
    <property type="match status" value="1"/>
</dbReference>
<evidence type="ECO:0000313" key="3">
    <source>
        <dbReference type="Proteomes" id="UP001328107"/>
    </source>
</evidence>
<evidence type="ECO:0000259" key="1">
    <source>
        <dbReference type="PROSITE" id="PS50097"/>
    </source>
</evidence>